<accession>A0A8T2LKB7</accession>
<evidence type="ECO:0000313" key="1">
    <source>
        <dbReference type="EMBL" id="KAG9269291.1"/>
    </source>
</evidence>
<reference evidence="1 2" key="1">
    <citation type="submission" date="2021-07" db="EMBL/GenBank/DDBJ databases">
        <authorList>
            <person name="Imarazene B."/>
            <person name="Zahm M."/>
            <person name="Klopp C."/>
            <person name="Cabau C."/>
            <person name="Beille S."/>
            <person name="Jouanno E."/>
            <person name="Castinel A."/>
            <person name="Lluch J."/>
            <person name="Gil L."/>
            <person name="Kuchtly C."/>
            <person name="Lopez Roques C."/>
            <person name="Donnadieu C."/>
            <person name="Parrinello H."/>
            <person name="Journot L."/>
            <person name="Du K."/>
            <person name="Schartl M."/>
            <person name="Retaux S."/>
            <person name="Guiguen Y."/>
        </authorList>
    </citation>
    <scope>NUCLEOTIDE SEQUENCE [LARGE SCALE GENOMIC DNA]</scope>
    <source>
        <strain evidence="1">Pach_M1</strain>
        <tissue evidence="1">Testis</tissue>
    </source>
</reference>
<protein>
    <submittedName>
        <fullName evidence="1">Uncharacterized protein</fullName>
    </submittedName>
</protein>
<name>A0A8T2LKB7_ASTMX</name>
<evidence type="ECO:0000313" key="2">
    <source>
        <dbReference type="Proteomes" id="UP000752171"/>
    </source>
</evidence>
<dbReference type="AlphaFoldDB" id="A0A8T2LKB7"/>
<dbReference type="EMBL" id="JAICCE010000013">
    <property type="protein sequence ID" value="KAG9269291.1"/>
    <property type="molecule type" value="Genomic_DNA"/>
</dbReference>
<comment type="caution">
    <text evidence="1">The sequence shown here is derived from an EMBL/GenBank/DDBJ whole genome shotgun (WGS) entry which is preliminary data.</text>
</comment>
<sequence>MAVMLLLGVVYARRRCDYSIILSSYRLLIFPELQSLNLTGPFGMSKENNGCASNKVTHILRSIYRMTEQFVCLTDGLQGNEMTAVVSKMAQLIQLYCRKKSTENGRSVKPCKPVRRKKKAKKQMEQGRKMIQRLINCWQKLQSVYS</sequence>
<gene>
    <name evidence="1" type="ORF">AMEX_G16306</name>
</gene>
<organism evidence="1 2">
    <name type="scientific">Astyanax mexicanus</name>
    <name type="common">Blind cave fish</name>
    <name type="synonym">Astyanax fasciatus mexicanus</name>
    <dbReference type="NCBI Taxonomy" id="7994"/>
    <lineage>
        <taxon>Eukaryota</taxon>
        <taxon>Metazoa</taxon>
        <taxon>Chordata</taxon>
        <taxon>Craniata</taxon>
        <taxon>Vertebrata</taxon>
        <taxon>Euteleostomi</taxon>
        <taxon>Actinopterygii</taxon>
        <taxon>Neopterygii</taxon>
        <taxon>Teleostei</taxon>
        <taxon>Ostariophysi</taxon>
        <taxon>Characiformes</taxon>
        <taxon>Characoidei</taxon>
        <taxon>Acestrorhamphidae</taxon>
        <taxon>Acestrorhamphinae</taxon>
        <taxon>Astyanax</taxon>
    </lineage>
</organism>
<dbReference type="Proteomes" id="UP000752171">
    <property type="component" value="Unassembled WGS sequence"/>
</dbReference>
<proteinExistence type="predicted"/>